<dbReference type="EC" id="2.7.6.5" evidence="6"/>
<dbReference type="InterPro" id="IPR007685">
    <property type="entry name" value="RelA_SpoT"/>
</dbReference>
<dbReference type="HOGENOM" id="CLU_012300_3_0_0"/>
<dbReference type="InterPro" id="IPR012676">
    <property type="entry name" value="TGS-like"/>
</dbReference>
<comment type="function">
    <text evidence="1">In eubacteria ppGpp (guanosine 3'-diphosphate 5'-diphosphate) is a mediator of the stringent response that coordinates a variety of cellular activities in response to changes in nutritional abundance.</text>
</comment>
<dbReference type="InParanoid" id="Q029J7"/>
<dbReference type="InterPro" id="IPR006674">
    <property type="entry name" value="HD_domain"/>
</dbReference>
<dbReference type="CDD" id="cd05399">
    <property type="entry name" value="NT_Rel-Spo_like"/>
    <property type="match status" value="1"/>
</dbReference>
<dbReference type="GO" id="GO:0015949">
    <property type="term" value="P:nucleobase-containing small molecule interconversion"/>
    <property type="evidence" value="ECO:0007669"/>
    <property type="project" value="UniProtKB-ARBA"/>
</dbReference>
<organism evidence="6">
    <name type="scientific">Solibacter usitatus (strain Ellin6076)</name>
    <dbReference type="NCBI Taxonomy" id="234267"/>
    <lineage>
        <taxon>Bacteria</taxon>
        <taxon>Pseudomonadati</taxon>
        <taxon>Acidobacteriota</taxon>
        <taxon>Terriglobia</taxon>
        <taxon>Bryobacterales</taxon>
        <taxon>Solibacteraceae</taxon>
        <taxon>Candidatus Solibacter</taxon>
    </lineage>
</organism>
<dbReference type="STRING" id="234267.Acid_1285"/>
<dbReference type="FunCoup" id="Q029J7">
    <property type="interactions" value="581"/>
</dbReference>
<feature type="domain" description="HD" evidence="4">
    <location>
        <begin position="66"/>
        <end position="165"/>
    </location>
</feature>
<dbReference type="PROSITE" id="PS51831">
    <property type="entry name" value="HD"/>
    <property type="match status" value="1"/>
</dbReference>
<evidence type="ECO:0000259" key="3">
    <source>
        <dbReference type="PROSITE" id="PS51671"/>
    </source>
</evidence>
<dbReference type="FunFam" id="3.30.460.10:FF:000001">
    <property type="entry name" value="GTP pyrophosphokinase RelA"/>
    <property type="match status" value="1"/>
</dbReference>
<dbReference type="InterPro" id="IPR012675">
    <property type="entry name" value="Beta-grasp_dom_sf"/>
</dbReference>
<evidence type="ECO:0000313" key="6">
    <source>
        <dbReference type="EMBL" id="ABJ82279.1"/>
    </source>
</evidence>
<dbReference type="eggNOG" id="COG0317">
    <property type="taxonomic scope" value="Bacteria"/>
</dbReference>
<dbReference type="InterPro" id="IPR045865">
    <property type="entry name" value="ACT-like_dom_sf"/>
</dbReference>
<dbReference type="Pfam" id="PF04607">
    <property type="entry name" value="RelA_SpoT"/>
    <property type="match status" value="1"/>
</dbReference>
<dbReference type="GO" id="GO:0042594">
    <property type="term" value="P:response to starvation"/>
    <property type="evidence" value="ECO:0007669"/>
    <property type="project" value="TreeGrafter"/>
</dbReference>
<dbReference type="SMART" id="SM00954">
    <property type="entry name" value="RelA_SpoT"/>
    <property type="match status" value="1"/>
</dbReference>
<keyword evidence="6" id="KW-0808">Transferase</keyword>
<dbReference type="Gene3D" id="3.30.70.260">
    <property type="match status" value="1"/>
</dbReference>
<dbReference type="InterPro" id="IPR002912">
    <property type="entry name" value="ACT_dom"/>
</dbReference>
<feature type="region of interest" description="Disordered" evidence="2">
    <location>
        <begin position="574"/>
        <end position="593"/>
    </location>
</feature>
<gene>
    <name evidence="6" type="ordered locus">Acid_1285</name>
</gene>
<dbReference type="CDD" id="cd00077">
    <property type="entry name" value="HDc"/>
    <property type="match status" value="1"/>
</dbReference>
<dbReference type="Pfam" id="PF13291">
    <property type="entry name" value="ACT_4"/>
    <property type="match status" value="1"/>
</dbReference>
<dbReference type="AlphaFoldDB" id="Q029J7"/>
<dbReference type="SUPFAM" id="SSF109604">
    <property type="entry name" value="HD-domain/PDEase-like"/>
    <property type="match status" value="1"/>
</dbReference>
<dbReference type="Gene3D" id="1.10.3210.10">
    <property type="entry name" value="Hypothetical protein af1432"/>
    <property type="match status" value="1"/>
</dbReference>
<dbReference type="Pfam" id="PF02824">
    <property type="entry name" value="TGS"/>
    <property type="match status" value="1"/>
</dbReference>
<dbReference type="CDD" id="cd04876">
    <property type="entry name" value="ACT_RelA-SpoT"/>
    <property type="match status" value="1"/>
</dbReference>
<dbReference type="NCBIfam" id="TIGR00691">
    <property type="entry name" value="spoT_relA"/>
    <property type="match status" value="1"/>
</dbReference>
<dbReference type="Pfam" id="PF19296">
    <property type="entry name" value="RelA_AH_RIS"/>
    <property type="match status" value="1"/>
</dbReference>
<dbReference type="GO" id="GO:0008893">
    <property type="term" value="F:guanosine-3',5'-bis(diphosphate) 3'-diphosphatase activity"/>
    <property type="evidence" value="ECO:0007669"/>
    <property type="project" value="TreeGrafter"/>
</dbReference>
<dbReference type="PROSITE" id="PS51671">
    <property type="entry name" value="ACT"/>
    <property type="match status" value="1"/>
</dbReference>
<reference evidence="6" key="1">
    <citation type="submission" date="2006-10" db="EMBL/GenBank/DDBJ databases">
        <title>Complete sequence of Solibacter usitatus Ellin6076.</title>
        <authorList>
            <consortium name="US DOE Joint Genome Institute"/>
            <person name="Copeland A."/>
            <person name="Lucas S."/>
            <person name="Lapidus A."/>
            <person name="Barry K."/>
            <person name="Detter J.C."/>
            <person name="Glavina del Rio T."/>
            <person name="Hammon N."/>
            <person name="Israni S."/>
            <person name="Dalin E."/>
            <person name="Tice H."/>
            <person name="Pitluck S."/>
            <person name="Thompson L.S."/>
            <person name="Brettin T."/>
            <person name="Bruce D."/>
            <person name="Han C."/>
            <person name="Tapia R."/>
            <person name="Gilna P."/>
            <person name="Schmutz J."/>
            <person name="Larimer F."/>
            <person name="Land M."/>
            <person name="Hauser L."/>
            <person name="Kyrpides N."/>
            <person name="Mikhailova N."/>
            <person name="Janssen P.H."/>
            <person name="Kuske C.R."/>
            <person name="Richardson P."/>
        </authorList>
    </citation>
    <scope>NUCLEOTIDE SEQUENCE</scope>
    <source>
        <strain evidence="6">Ellin6076</strain>
    </source>
</reference>
<dbReference type="CDD" id="cd01668">
    <property type="entry name" value="TGS_RSH"/>
    <property type="match status" value="1"/>
</dbReference>
<dbReference type="GO" id="GO:0015969">
    <property type="term" value="P:guanosine tetraphosphate metabolic process"/>
    <property type="evidence" value="ECO:0007669"/>
    <property type="project" value="InterPro"/>
</dbReference>
<dbReference type="GO" id="GO:0005886">
    <property type="term" value="C:plasma membrane"/>
    <property type="evidence" value="ECO:0007669"/>
    <property type="project" value="TreeGrafter"/>
</dbReference>
<evidence type="ECO:0000259" key="4">
    <source>
        <dbReference type="PROSITE" id="PS51831"/>
    </source>
</evidence>
<dbReference type="PROSITE" id="PS51880">
    <property type="entry name" value="TGS"/>
    <property type="match status" value="1"/>
</dbReference>
<proteinExistence type="inferred from homology"/>
<comment type="similarity">
    <text evidence="1">Belongs to the relA/spoT family.</text>
</comment>
<feature type="domain" description="TGS" evidence="5">
    <location>
        <begin position="406"/>
        <end position="467"/>
    </location>
</feature>
<dbReference type="FunFam" id="3.10.20.30:FF:000002">
    <property type="entry name" value="GTP pyrophosphokinase (RelA/SpoT)"/>
    <property type="match status" value="1"/>
</dbReference>
<dbReference type="InterPro" id="IPR045600">
    <property type="entry name" value="RelA/SpoT_AH_RIS"/>
</dbReference>
<dbReference type="SUPFAM" id="SSF55021">
    <property type="entry name" value="ACT-like"/>
    <property type="match status" value="1"/>
</dbReference>
<dbReference type="SUPFAM" id="SSF81301">
    <property type="entry name" value="Nucleotidyltransferase"/>
    <property type="match status" value="1"/>
</dbReference>
<evidence type="ECO:0000256" key="1">
    <source>
        <dbReference type="RuleBase" id="RU003847"/>
    </source>
</evidence>
<protein>
    <submittedName>
        <fullName evidence="6">(P)ppGpp synthetase I, SpoT/RelA</fullName>
        <ecNumber evidence="6">2.7.6.5</ecNumber>
    </submittedName>
</protein>
<dbReference type="FunFam" id="1.10.3210.10:FF:000001">
    <property type="entry name" value="GTP pyrophosphokinase RelA"/>
    <property type="match status" value="1"/>
</dbReference>
<feature type="domain" description="ACT" evidence="3">
    <location>
        <begin position="667"/>
        <end position="742"/>
    </location>
</feature>
<name>Q029J7_SOLUE</name>
<dbReference type="InterPro" id="IPR033655">
    <property type="entry name" value="TGS_RelA/SpoT"/>
</dbReference>
<dbReference type="PANTHER" id="PTHR21262:SF36">
    <property type="entry name" value="BIFUNCTIONAL (P)PPGPP SYNTHASE_HYDROLASE SPOT"/>
    <property type="match status" value="1"/>
</dbReference>
<evidence type="ECO:0000256" key="2">
    <source>
        <dbReference type="SAM" id="MobiDB-lite"/>
    </source>
</evidence>
<dbReference type="InterPro" id="IPR004811">
    <property type="entry name" value="RelA/Spo_fam"/>
</dbReference>
<dbReference type="Pfam" id="PF13328">
    <property type="entry name" value="HD_4"/>
    <property type="match status" value="1"/>
</dbReference>
<dbReference type="InterPro" id="IPR003607">
    <property type="entry name" value="HD/PDEase_dom"/>
</dbReference>
<dbReference type="KEGG" id="sus:Acid_1285"/>
<sequence length="742" mass="83774">MPSESTSLSDAAPVLPPTDPVEQLYRELEAKIREYRPKDDLTALEKAFRFASKYHEGQTRDSGEPYMAHPVMVAHILADMRMDVVAMETGLLHDVVEDTSVTVEQVRKEFGPDVARCVDGVTKLTKLDVFSAEDRQAESVRKMLLAMVEDIRVILVKLADRIHNMRTLGYLNPERRERIARETIEIYAPIAHRLGMGKVRGELEDLAFQHLEPDAYQEILSAIESKRHSNEEFLNEIRHTVESELRREGIPARIDGRVKRPYSVFQKMRRQKISLDQVYDLMALRILTDSVKNCYAALGVIHNKWRPIPGRIKDFIAIPRPNLYQSLHTSVVGPHGQTFEVQIRTEEMHRIAEEGIAAHWKYKEGRKGPAVDDQRIAWLRHLVEWQRDVQDPGEFMSTLKVDLYPEEAYTFTPRGKVIVLPRDATPIDFAYAIHSDVGSTCVGAKVNGRIVPLRSTLRNGDIVEIMTQPGHEPSKDWLAFVKTSRARNKIKHLINASERIKAVEIGQKYLEKEARRLGVSLGKVTKSEMEKVASEYGYSKMEDLYAALGYGKFSARQVLVKIAPGVVKEETVEAKPAAEAAPQPAPGARKGEGDGVIKVRGIDDLMVYRAKCCNPIRGEAIVGYVTRGKGVAVHSRACPNVQSLMYDVERKIEVEWARAAEDSFPVRIVVHTDDRPGMLNQLTGVLSDENTNIRSLEAKTETDHDGGVVEMTVDVRDKKQLEKLVAAMRRISGVRDVERLFT</sequence>
<dbReference type="InterPro" id="IPR004095">
    <property type="entry name" value="TGS"/>
</dbReference>
<dbReference type="SMART" id="SM00471">
    <property type="entry name" value="HDc"/>
    <property type="match status" value="1"/>
</dbReference>
<dbReference type="GO" id="GO:0008728">
    <property type="term" value="F:GTP diphosphokinase activity"/>
    <property type="evidence" value="ECO:0007669"/>
    <property type="project" value="UniProtKB-EC"/>
</dbReference>
<feature type="compositionally biased region" description="Low complexity" evidence="2">
    <location>
        <begin position="574"/>
        <end position="588"/>
    </location>
</feature>
<feature type="region of interest" description="Disordered" evidence="2">
    <location>
        <begin position="1"/>
        <end position="20"/>
    </location>
</feature>
<dbReference type="Gene3D" id="3.10.20.30">
    <property type="match status" value="1"/>
</dbReference>
<dbReference type="InterPro" id="IPR043519">
    <property type="entry name" value="NT_sf"/>
</dbReference>
<accession>Q029J7</accession>
<dbReference type="SUPFAM" id="SSF81271">
    <property type="entry name" value="TGS-like"/>
    <property type="match status" value="1"/>
</dbReference>
<dbReference type="PANTHER" id="PTHR21262">
    <property type="entry name" value="GUANOSINE-3',5'-BIS DIPHOSPHATE 3'-PYROPHOSPHOHYDROLASE"/>
    <property type="match status" value="1"/>
</dbReference>
<dbReference type="EMBL" id="CP000473">
    <property type="protein sequence ID" value="ABJ82279.1"/>
    <property type="molecule type" value="Genomic_DNA"/>
</dbReference>
<evidence type="ECO:0000259" key="5">
    <source>
        <dbReference type="PROSITE" id="PS51880"/>
    </source>
</evidence>
<dbReference type="Gene3D" id="3.30.460.10">
    <property type="entry name" value="Beta Polymerase, domain 2"/>
    <property type="match status" value="1"/>
</dbReference>